<dbReference type="EMBL" id="CP043506">
    <property type="protein sequence ID" value="QEO18645.1"/>
    <property type="molecule type" value="Genomic_DNA"/>
</dbReference>
<feature type="transmembrane region" description="Helical" evidence="7">
    <location>
        <begin position="160"/>
        <end position="180"/>
    </location>
</feature>
<evidence type="ECO:0000256" key="6">
    <source>
        <dbReference type="ARBA" id="ARBA00023136"/>
    </source>
</evidence>
<feature type="transmembrane region" description="Helical" evidence="7">
    <location>
        <begin position="272"/>
        <end position="294"/>
    </location>
</feature>
<feature type="domain" description="ABC transporter" evidence="8">
    <location>
        <begin position="329"/>
        <end position="552"/>
    </location>
</feature>
<comment type="subcellular location">
    <subcellularLocation>
        <location evidence="1">Cell membrane</location>
        <topology evidence="1">Multi-pass membrane protein</topology>
    </subcellularLocation>
</comment>
<dbReference type="OrthoDB" id="5288404at2"/>
<evidence type="ECO:0000256" key="1">
    <source>
        <dbReference type="ARBA" id="ARBA00004651"/>
    </source>
</evidence>
<protein>
    <submittedName>
        <fullName evidence="10">Thiol reductant ABC exporter subunit CydC</fullName>
    </submittedName>
</protein>
<dbReference type="InterPro" id="IPR017871">
    <property type="entry name" value="ABC_transporter-like_CS"/>
</dbReference>
<evidence type="ECO:0000313" key="10">
    <source>
        <dbReference type="EMBL" id="QEO18645.1"/>
    </source>
</evidence>
<keyword evidence="3" id="KW-0547">Nucleotide-binding</keyword>
<keyword evidence="2 7" id="KW-0812">Transmembrane</keyword>
<dbReference type="KEGG" id="acek:FLP30_08605"/>
<reference evidence="10 11" key="1">
    <citation type="submission" date="2019-09" db="EMBL/GenBank/DDBJ databases">
        <title>Genome sequencing of strain KACC 21233.</title>
        <authorList>
            <person name="Heo J."/>
            <person name="Kim S.-J."/>
            <person name="Kim J.-S."/>
            <person name="Hong S.-B."/>
            <person name="Kwon S.-W."/>
        </authorList>
    </citation>
    <scope>NUCLEOTIDE SEQUENCE [LARGE SCALE GENOMIC DNA]</scope>
    <source>
        <strain evidence="10 11">KACC 21233</strain>
    </source>
</reference>
<keyword evidence="6 7" id="KW-0472">Membrane</keyword>
<dbReference type="GO" id="GO:0034775">
    <property type="term" value="P:glutathione transmembrane transport"/>
    <property type="evidence" value="ECO:0007669"/>
    <property type="project" value="InterPro"/>
</dbReference>
<dbReference type="InterPro" id="IPR039421">
    <property type="entry name" value="Type_1_exporter"/>
</dbReference>
<evidence type="ECO:0000259" key="8">
    <source>
        <dbReference type="PROSITE" id="PS50893"/>
    </source>
</evidence>
<dbReference type="PROSITE" id="PS50929">
    <property type="entry name" value="ABC_TM1F"/>
    <property type="match status" value="1"/>
</dbReference>
<dbReference type="SMART" id="SM00382">
    <property type="entry name" value="AAA"/>
    <property type="match status" value="1"/>
</dbReference>
<feature type="transmembrane region" description="Helical" evidence="7">
    <location>
        <begin position="134"/>
        <end position="154"/>
    </location>
</feature>
<keyword evidence="11" id="KW-1185">Reference proteome</keyword>
<dbReference type="Gene3D" id="3.40.50.300">
    <property type="entry name" value="P-loop containing nucleotide triphosphate hydrolases"/>
    <property type="match status" value="1"/>
</dbReference>
<dbReference type="SUPFAM" id="SSF90123">
    <property type="entry name" value="ABC transporter transmembrane region"/>
    <property type="match status" value="1"/>
</dbReference>
<feature type="domain" description="ABC transmembrane type-1" evidence="9">
    <location>
        <begin position="6"/>
        <end position="296"/>
    </location>
</feature>
<gene>
    <name evidence="10" type="primary">cydC</name>
    <name evidence="10" type="ORF">FLP30_08605</name>
</gene>
<dbReference type="GO" id="GO:0005524">
    <property type="term" value="F:ATP binding"/>
    <property type="evidence" value="ECO:0007669"/>
    <property type="project" value="UniProtKB-KW"/>
</dbReference>
<dbReference type="PANTHER" id="PTHR43394:SF1">
    <property type="entry name" value="ATP-BINDING CASSETTE SUB-FAMILY B MEMBER 10, MITOCHONDRIAL"/>
    <property type="match status" value="1"/>
</dbReference>
<accession>A0A5C1YSH8</accession>
<dbReference type="GO" id="GO:0045454">
    <property type="term" value="P:cell redox homeostasis"/>
    <property type="evidence" value="ECO:0007669"/>
    <property type="project" value="InterPro"/>
</dbReference>
<dbReference type="PROSITE" id="PS00211">
    <property type="entry name" value="ABC_TRANSPORTER_1"/>
    <property type="match status" value="1"/>
</dbReference>
<dbReference type="InterPro" id="IPR036640">
    <property type="entry name" value="ABC1_TM_sf"/>
</dbReference>
<evidence type="ECO:0000256" key="3">
    <source>
        <dbReference type="ARBA" id="ARBA00022741"/>
    </source>
</evidence>
<proteinExistence type="predicted"/>
<keyword evidence="4" id="KW-0067">ATP-binding</keyword>
<evidence type="ECO:0000256" key="2">
    <source>
        <dbReference type="ARBA" id="ARBA00022692"/>
    </source>
</evidence>
<feature type="transmembrane region" description="Helical" evidence="7">
    <location>
        <begin position="236"/>
        <end position="260"/>
    </location>
</feature>
<dbReference type="Gene3D" id="1.20.1560.10">
    <property type="entry name" value="ABC transporter type 1, transmembrane domain"/>
    <property type="match status" value="1"/>
</dbReference>
<dbReference type="PROSITE" id="PS50893">
    <property type="entry name" value="ABC_TRANSPORTER_2"/>
    <property type="match status" value="1"/>
</dbReference>
<evidence type="ECO:0000256" key="4">
    <source>
        <dbReference type="ARBA" id="ARBA00022840"/>
    </source>
</evidence>
<name>A0A5C1YSH8_9PROT</name>
<dbReference type="GO" id="GO:0015421">
    <property type="term" value="F:ABC-type oligopeptide transporter activity"/>
    <property type="evidence" value="ECO:0007669"/>
    <property type="project" value="TreeGrafter"/>
</dbReference>
<dbReference type="NCBIfam" id="TIGR02868">
    <property type="entry name" value="CydC"/>
    <property type="match status" value="1"/>
</dbReference>
<dbReference type="InterPro" id="IPR011527">
    <property type="entry name" value="ABC1_TM_dom"/>
</dbReference>
<evidence type="ECO:0000313" key="11">
    <source>
        <dbReference type="Proteomes" id="UP000324536"/>
    </source>
</evidence>
<evidence type="ECO:0000256" key="5">
    <source>
        <dbReference type="ARBA" id="ARBA00022989"/>
    </source>
</evidence>
<dbReference type="InterPro" id="IPR003439">
    <property type="entry name" value="ABC_transporter-like_ATP-bd"/>
</dbReference>
<dbReference type="Proteomes" id="UP000324536">
    <property type="component" value="Chromosome"/>
</dbReference>
<sequence>MRGHLALSLLLACMAGLANFGLLFLSGWLLAGAAAAGLAGQAAARAFNIVLPATGVRFFAMVRIGTRYLERVVTHDGALRLTSLLRSWTYSRLAPQAPAGLVDARGGDLLGRFVAETDQITGWYTDAAIPTLRALLCGIVFVGVFACVLPMAAFVLACGLAVAALLVWALTAPVTARLAARSVNERAGLQATMAETLQNLGENMTLGAMPARYAAMAKQQQGLNAVHRRLAVMERLAAGGVTLAMFVTAFVVLVCAAQALQAGVLDAPELPMLVLGVLAAFDVISALPTARLAAARAQVAADRLTQRCGDPEQDQGTTAPAQPQAPYDLVLDAVSFSYPGADVPVFDRVSLSIRQGEHVAIVGPSGAGKSSLINLLFGFWQPQAGHVLFGGVDVQTTGAESLSRFISVAAQDSYLFAGSMRDNLRLANPDATQAEMLAALQTACLGTFVASLPDGLDTLLGNEGLRLSGGQARRLSIAQALLRPAPWLVLDEPTQGLDAATAQALMAALLQARPEATIVCMTHSQDVQACMHRVLRVEGGRVWPEGGADMKS</sequence>
<dbReference type="Pfam" id="PF00005">
    <property type="entry name" value="ABC_tran"/>
    <property type="match status" value="1"/>
</dbReference>
<dbReference type="PANTHER" id="PTHR43394">
    <property type="entry name" value="ATP-DEPENDENT PERMEASE MDL1, MITOCHONDRIAL"/>
    <property type="match status" value="1"/>
</dbReference>
<dbReference type="InterPro" id="IPR027417">
    <property type="entry name" value="P-loop_NTPase"/>
</dbReference>
<feature type="transmembrane region" description="Helical" evidence="7">
    <location>
        <begin position="45"/>
        <end position="62"/>
    </location>
</feature>
<dbReference type="GO" id="GO:0016887">
    <property type="term" value="F:ATP hydrolysis activity"/>
    <property type="evidence" value="ECO:0007669"/>
    <property type="project" value="InterPro"/>
</dbReference>
<evidence type="ECO:0000256" key="7">
    <source>
        <dbReference type="SAM" id="Phobius"/>
    </source>
</evidence>
<dbReference type="InterPro" id="IPR014223">
    <property type="entry name" value="ABC_CydC/D"/>
</dbReference>
<dbReference type="InterPro" id="IPR003593">
    <property type="entry name" value="AAA+_ATPase"/>
</dbReference>
<dbReference type="GO" id="GO:0005886">
    <property type="term" value="C:plasma membrane"/>
    <property type="evidence" value="ECO:0007669"/>
    <property type="project" value="UniProtKB-SubCell"/>
</dbReference>
<organism evidence="10 11">
    <name type="scientific">Acetobacter vaccinii</name>
    <dbReference type="NCBI Taxonomy" id="2592655"/>
    <lineage>
        <taxon>Bacteria</taxon>
        <taxon>Pseudomonadati</taxon>
        <taxon>Pseudomonadota</taxon>
        <taxon>Alphaproteobacteria</taxon>
        <taxon>Acetobacterales</taxon>
        <taxon>Acetobacteraceae</taxon>
        <taxon>Acetobacter</taxon>
    </lineage>
</organism>
<dbReference type="AlphaFoldDB" id="A0A5C1YSH8"/>
<evidence type="ECO:0000259" key="9">
    <source>
        <dbReference type="PROSITE" id="PS50929"/>
    </source>
</evidence>
<dbReference type="SUPFAM" id="SSF52540">
    <property type="entry name" value="P-loop containing nucleoside triphosphate hydrolases"/>
    <property type="match status" value="1"/>
</dbReference>
<dbReference type="Pfam" id="PF00664">
    <property type="entry name" value="ABC_membrane"/>
    <property type="match status" value="1"/>
</dbReference>
<keyword evidence="5 7" id="KW-1133">Transmembrane helix</keyword>